<proteinExistence type="predicted"/>
<protein>
    <submittedName>
        <fullName evidence="2">Uncharacterized protein</fullName>
    </submittedName>
</protein>
<keyword evidence="3" id="KW-1185">Reference proteome</keyword>
<organism evidence="2 3">
    <name type="scientific">Euplotes crassus</name>
    <dbReference type="NCBI Taxonomy" id="5936"/>
    <lineage>
        <taxon>Eukaryota</taxon>
        <taxon>Sar</taxon>
        <taxon>Alveolata</taxon>
        <taxon>Ciliophora</taxon>
        <taxon>Intramacronucleata</taxon>
        <taxon>Spirotrichea</taxon>
        <taxon>Hypotrichia</taxon>
        <taxon>Euplotida</taxon>
        <taxon>Euplotidae</taxon>
        <taxon>Moneuplotes</taxon>
    </lineage>
</organism>
<feature type="region of interest" description="Disordered" evidence="1">
    <location>
        <begin position="19"/>
        <end position="43"/>
    </location>
</feature>
<feature type="compositionally biased region" description="Basic and acidic residues" evidence="1">
    <location>
        <begin position="19"/>
        <end position="32"/>
    </location>
</feature>
<reference evidence="2" key="1">
    <citation type="submission" date="2023-07" db="EMBL/GenBank/DDBJ databases">
        <authorList>
            <consortium name="AG Swart"/>
            <person name="Singh M."/>
            <person name="Singh A."/>
            <person name="Seah K."/>
            <person name="Emmerich C."/>
        </authorList>
    </citation>
    <scope>NUCLEOTIDE SEQUENCE</scope>
    <source>
        <strain evidence="2">DP1</strain>
    </source>
</reference>
<evidence type="ECO:0000313" key="2">
    <source>
        <dbReference type="EMBL" id="CAI2365365.1"/>
    </source>
</evidence>
<evidence type="ECO:0000313" key="3">
    <source>
        <dbReference type="Proteomes" id="UP001295684"/>
    </source>
</evidence>
<feature type="compositionally biased region" description="Polar residues" evidence="1">
    <location>
        <begin position="33"/>
        <end position="42"/>
    </location>
</feature>
<dbReference type="Proteomes" id="UP001295684">
    <property type="component" value="Unassembled WGS sequence"/>
</dbReference>
<dbReference type="EMBL" id="CAMPGE010006511">
    <property type="protein sequence ID" value="CAI2365365.1"/>
    <property type="molecule type" value="Genomic_DNA"/>
</dbReference>
<dbReference type="AlphaFoldDB" id="A0AAD1UAX8"/>
<evidence type="ECO:0000256" key="1">
    <source>
        <dbReference type="SAM" id="MobiDB-lite"/>
    </source>
</evidence>
<gene>
    <name evidence="2" type="ORF">ECRASSUSDP1_LOCUS6709</name>
</gene>
<name>A0AAD1UAX8_EUPCR</name>
<comment type="caution">
    <text evidence="2">The sequence shown here is derived from an EMBL/GenBank/DDBJ whole genome shotgun (WGS) entry which is preliminary data.</text>
</comment>
<accession>A0AAD1UAX8</accession>
<sequence>MINIPEISREEILDIHQFSEENRQTGKMDKRTQSLANINPRKSQVLKEGRKETFLPSFSSKTPKLTPFQKIKMRKISGRKVLINRNFSSYKNVQKFPIRNKFPKNLSIKKTNKMLISKKAHISDRQSTDSGEFQILTKPAGRSKYSISRYIKQQKEKQTKVEPREEASFGDGTTVNFHNIKIRRKTSNICPNEKSEMGSCEEERNSYDQYSYRNFHDLKSYGQSIAEVTSRNRVSLDFDSMPNFKNQKRGSVQVSNKRVKVKQKSVDYSNSSQRYLKRVRNSKKLFKSKHSIFEYSEKHDSTQESPSIEKSYSEAFNWNTEIMHFNDKKGQNLSFSKGPCKYSLHEFKKSNGSNELSSDGSNLFSNLKLIGDFRRKQGKSFFVSKRAFNFQDRRG</sequence>